<dbReference type="Gene3D" id="1.10.3730.20">
    <property type="match status" value="1"/>
</dbReference>
<feature type="transmembrane region" description="Helical" evidence="6">
    <location>
        <begin position="264"/>
        <end position="282"/>
    </location>
</feature>
<dbReference type="PANTHER" id="PTHR32322:SF2">
    <property type="entry name" value="EAMA DOMAIN-CONTAINING PROTEIN"/>
    <property type="match status" value="1"/>
</dbReference>
<feature type="transmembrane region" description="Helical" evidence="6">
    <location>
        <begin position="148"/>
        <end position="168"/>
    </location>
</feature>
<feature type="transmembrane region" description="Helical" evidence="6">
    <location>
        <begin position="241"/>
        <end position="258"/>
    </location>
</feature>
<dbReference type="RefSeq" id="WP_377143410.1">
    <property type="nucleotide sequence ID" value="NZ_JBHTIA010000009.1"/>
</dbReference>
<dbReference type="Pfam" id="PF00892">
    <property type="entry name" value="EamA"/>
    <property type="match status" value="2"/>
</dbReference>
<keyword evidence="9" id="KW-1185">Reference proteome</keyword>
<evidence type="ECO:0000313" key="8">
    <source>
        <dbReference type="EMBL" id="MFD0765948.1"/>
    </source>
</evidence>
<dbReference type="Proteomes" id="UP001597073">
    <property type="component" value="Unassembled WGS sequence"/>
</dbReference>
<feature type="transmembrane region" description="Helical" evidence="6">
    <location>
        <begin position="212"/>
        <end position="234"/>
    </location>
</feature>
<feature type="transmembrane region" description="Helical" evidence="6">
    <location>
        <begin position="68"/>
        <end position="86"/>
    </location>
</feature>
<evidence type="ECO:0000256" key="6">
    <source>
        <dbReference type="SAM" id="Phobius"/>
    </source>
</evidence>
<evidence type="ECO:0000313" key="9">
    <source>
        <dbReference type="Proteomes" id="UP001597073"/>
    </source>
</evidence>
<evidence type="ECO:0000256" key="5">
    <source>
        <dbReference type="ARBA" id="ARBA00023136"/>
    </source>
</evidence>
<feature type="domain" description="EamA" evidence="7">
    <location>
        <begin position="6"/>
        <end position="137"/>
    </location>
</feature>
<feature type="domain" description="EamA" evidence="7">
    <location>
        <begin position="149"/>
        <end position="281"/>
    </location>
</feature>
<proteinExistence type="inferred from homology"/>
<gene>
    <name evidence="8" type="ORF">ACFQZI_13885</name>
</gene>
<protein>
    <submittedName>
        <fullName evidence="8">DMT family transporter</fullName>
    </submittedName>
</protein>
<keyword evidence="3 6" id="KW-0812">Transmembrane</keyword>
<reference evidence="9" key="1">
    <citation type="journal article" date="2019" name="Int. J. Syst. Evol. Microbiol.">
        <title>The Global Catalogue of Microorganisms (GCM) 10K type strain sequencing project: providing services to taxonomists for standard genome sequencing and annotation.</title>
        <authorList>
            <consortium name="The Broad Institute Genomics Platform"/>
            <consortium name="The Broad Institute Genome Sequencing Center for Infectious Disease"/>
            <person name="Wu L."/>
            <person name="Ma J."/>
        </authorList>
    </citation>
    <scope>NUCLEOTIDE SEQUENCE [LARGE SCALE GENOMIC DNA]</scope>
    <source>
        <strain evidence="9">CCUG 60742</strain>
    </source>
</reference>
<feature type="transmembrane region" description="Helical" evidence="6">
    <location>
        <begin position="92"/>
        <end position="114"/>
    </location>
</feature>
<accession>A0ABW2ZIC1</accession>
<organism evidence="8 9">
    <name type="scientific">Mucilaginibacter lutimaris</name>
    <dbReference type="NCBI Taxonomy" id="931629"/>
    <lineage>
        <taxon>Bacteria</taxon>
        <taxon>Pseudomonadati</taxon>
        <taxon>Bacteroidota</taxon>
        <taxon>Sphingobacteriia</taxon>
        <taxon>Sphingobacteriales</taxon>
        <taxon>Sphingobacteriaceae</taxon>
        <taxon>Mucilaginibacter</taxon>
    </lineage>
</organism>
<comment type="subcellular location">
    <subcellularLocation>
        <location evidence="1">Membrane</location>
        <topology evidence="1">Multi-pass membrane protein</topology>
    </subcellularLocation>
</comment>
<feature type="transmembrane region" description="Helical" evidence="6">
    <location>
        <begin position="123"/>
        <end position="142"/>
    </location>
</feature>
<feature type="transmembrane region" description="Helical" evidence="6">
    <location>
        <begin position="31"/>
        <end position="52"/>
    </location>
</feature>
<feature type="transmembrane region" description="Helical" evidence="6">
    <location>
        <begin position="180"/>
        <end position="200"/>
    </location>
</feature>
<dbReference type="InterPro" id="IPR050638">
    <property type="entry name" value="AA-Vitamin_Transporters"/>
</dbReference>
<evidence type="ECO:0000256" key="4">
    <source>
        <dbReference type="ARBA" id="ARBA00022989"/>
    </source>
</evidence>
<dbReference type="SUPFAM" id="SSF103481">
    <property type="entry name" value="Multidrug resistance efflux transporter EmrE"/>
    <property type="match status" value="2"/>
</dbReference>
<evidence type="ECO:0000256" key="3">
    <source>
        <dbReference type="ARBA" id="ARBA00022692"/>
    </source>
</evidence>
<dbReference type="InterPro" id="IPR037185">
    <property type="entry name" value="EmrE-like"/>
</dbReference>
<sequence>MYKNILPGLLFAVLWASGSVVVKFGILSADALLLACIRFICTGLIFAPLLLLQRKYRFWPKGTEWKNILVYGLLNTTLTLGSFFAAQKFVSAGIGMLFLAVAPLIIALFSALFLNRRLTGMEVTGMLIAFSGLVLASATGMADAHISVLGIILLLLYITSYAISSIYFSTLKLSMSNIVFNVWQVFIGGIILLPFCWVFSQANIKHVDANLFLSLAWMIVVLSFIANQLWLYLVKTDPVKAAGWLYLTPVFGYLYSYLLLGEKITIYAIAGTAMVIGGLVLSKRSKT</sequence>
<keyword evidence="4 6" id="KW-1133">Transmembrane helix</keyword>
<dbReference type="PANTHER" id="PTHR32322">
    <property type="entry name" value="INNER MEMBRANE TRANSPORTER"/>
    <property type="match status" value="1"/>
</dbReference>
<comment type="similarity">
    <text evidence="2">Belongs to the EamA transporter family.</text>
</comment>
<keyword evidence="5 6" id="KW-0472">Membrane</keyword>
<comment type="caution">
    <text evidence="8">The sequence shown here is derived from an EMBL/GenBank/DDBJ whole genome shotgun (WGS) entry which is preliminary data.</text>
</comment>
<evidence type="ECO:0000259" key="7">
    <source>
        <dbReference type="Pfam" id="PF00892"/>
    </source>
</evidence>
<evidence type="ECO:0000256" key="2">
    <source>
        <dbReference type="ARBA" id="ARBA00007362"/>
    </source>
</evidence>
<dbReference type="InterPro" id="IPR000620">
    <property type="entry name" value="EamA_dom"/>
</dbReference>
<name>A0ABW2ZIC1_9SPHI</name>
<dbReference type="EMBL" id="JBHTIA010000009">
    <property type="protein sequence ID" value="MFD0765948.1"/>
    <property type="molecule type" value="Genomic_DNA"/>
</dbReference>
<evidence type="ECO:0000256" key="1">
    <source>
        <dbReference type="ARBA" id="ARBA00004141"/>
    </source>
</evidence>